<dbReference type="PROSITE" id="PS50893">
    <property type="entry name" value="ABC_TRANSPORTER_2"/>
    <property type="match status" value="1"/>
</dbReference>
<evidence type="ECO:0000313" key="6">
    <source>
        <dbReference type="EMBL" id="GAA2013308.1"/>
    </source>
</evidence>
<keyword evidence="4 6" id="KW-0067">ATP-binding</keyword>
<keyword evidence="7" id="KW-1185">Reference proteome</keyword>
<feature type="domain" description="ABC transporter" evidence="5">
    <location>
        <begin position="18"/>
        <end position="258"/>
    </location>
</feature>
<evidence type="ECO:0000256" key="4">
    <source>
        <dbReference type="ARBA" id="ARBA00022840"/>
    </source>
</evidence>
<evidence type="ECO:0000256" key="3">
    <source>
        <dbReference type="ARBA" id="ARBA00022741"/>
    </source>
</evidence>
<comment type="similarity">
    <text evidence="1">Belongs to the ABC transporter superfamily.</text>
</comment>
<dbReference type="InterPro" id="IPR050319">
    <property type="entry name" value="ABC_transp_ATP-bind"/>
</dbReference>
<dbReference type="RefSeq" id="WP_344310383.1">
    <property type="nucleotide sequence ID" value="NZ_BAAANO010000029.1"/>
</dbReference>
<dbReference type="InterPro" id="IPR003593">
    <property type="entry name" value="AAA+_ATPase"/>
</dbReference>
<dbReference type="InterPro" id="IPR027417">
    <property type="entry name" value="P-loop_NTPase"/>
</dbReference>
<organism evidence="6 7">
    <name type="scientific">Brevibacterium samyangense</name>
    <dbReference type="NCBI Taxonomy" id="366888"/>
    <lineage>
        <taxon>Bacteria</taxon>
        <taxon>Bacillati</taxon>
        <taxon>Actinomycetota</taxon>
        <taxon>Actinomycetes</taxon>
        <taxon>Micrococcales</taxon>
        <taxon>Brevibacteriaceae</taxon>
        <taxon>Brevibacterium</taxon>
    </lineage>
</organism>
<keyword evidence="3" id="KW-0547">Nucleotide-binding</keyword>
<dbReference type="PANTHER" id="PTHR43776">
    <property type="entry name" value="TRANSPORT ATP-BINDING PROTEIN"/>
    <property type="match status" value="1"/>
</dbReference>
<evidence type="ECO:0000256" key="1">
    <source>
        <dbReference type="ARBA" id="ARBA00005417"/>
    </source>
</evidence>
<dbReference type="Pfam" id="PF00005">
    <property type="entry name" value="ABC_tran"/>
    <property type="match status" value="1"/>
</dbReference>
<proteinExistence type="inferred from homology"/>
<name>A0ABP5F592_9MICO</name>
<dbReference type="InterPro" id="IPR017871">
    <property type="entry name" value="ABC_transporter-like_CS"/>
</dbReference>
<evidence type="ECO:0000259" key="5">
    <source>
        <dbReference type="PROSITE" id="PS50893"/>
    </source>
</evidence>
<evidence type="ECO:0000256" key="2">
    <source>
        <dbReference type="ARBA" id="ARBA00022448"/>
    </source>
</evidence>
<dbReference type="Proteomes" id="UP001500755">
    <property type="component" value="Unassembled WGS sequence"/>
</dbReference>
<dbReference type="Gene3D" id="3.40.50.300">
    <property type="entry name" value="P-loop containing nucleotide triphosphate hydrolases"/>
    <property type="match status" value="1"/>
</dbReference>
<dbReference type="EMBL" id="BAAANO010000029">
    <property type="protein sequence ID" value="GAA2013308.1"/>
    <property type="molecule type" value="Genomic_DNA"/>
</dbReference>
<comment type="caution">
    <text evidence="6">The sequence shown here is derived from an EMBL/GenBank/DDBJ whole genome shotgun (WGS) entry which is preliminary data.</text>
</comment>
<sequence>MTTTSVAPPATTMTGSGLLAENITVTFRSRGRTVTAVDGVTLAVAPGEIVGLVGESGSGKSTVSRVICGLQREYSGTVTYNGAELKPCRSTPEWRTVQMVFQDPYASLDPRYTVRQMLVEVLGHHRIVPRDRYASRCETLMDMVQLPHGFLDRTPARMSGGQRQRIAIARALALEPSVLVADEAVSALDVSVQAEIIRLFAALRDELGLSILFISHDLAVVRNLCDRTAVIHHGVIVEANDTASLFHDPQDDYTKALLRSVPRFSSAFLDSLADD</sequence>
<protein>
    <submittedName>
        <fullName evidence="6">ATP-binding cassette domain-containing protein</fullName>
    </submittedName>
</protein>
<dbReference type="PANTHER" id="PTHR43776:SF7">
    <property type="entry name" value="D,D-DIPEPTIDE TRANSPORT ATP-BINDING PROTEIN DDPF-RELATED"/>
    <property type="match status" value="1"/>
</dbReference>
<dbReference type="PROSITE" id="PS00211">
    <property type="entry name" value="ABC_TRANSPORTER_1"/>
    <property type="match status" value="1"/>
</dbReference>
<dbReference type="SMART" id="SM00382">
    <property type="entry name" value="AAA"/>
    <property type="match status" value="1"/>
</dbReference>
<dbReference type="CDD" id="cd03257">
    <property type="entry name" value="ABC_NikE_OppD_transporters"/>
    <property type="match status" value="1"/>
</dbReference>
<evidence type="ECO:0000313" key="7">
    <source>
        <dbReference type="Proteomes" id="UP001500755"/>
    </source>
</evidence>
<dbReference type="GO" id="GO:0005524">
    <property type="term" value="F:ATP binding"/>
    <property type="evidence" value="ECO:0007669"/>
    <property type="project" value="UniProtKB-KW"/>
</dbReference>
<reference evidence="7" key="1">
    <citation type="journal article" date="2019" name="Int. J. Syst. Evol. Microbiol.">
        <title>The Global Catalogue of Microorganisms (GCM) 10K type strain sequencing project: providing services to taxonomists for standard genome sequencing and annotation.</title>
        <authorList>
            <consortium name="The Broad Institute Genomics Platform"/>
            <consortium name="The Broad Institute Genome Sequencing Center for Infectious Disease"/>
            <person name="Wu L."/>
            <person name="Ma J."/>
        </authorList>
    </citation>
    <scope>NUCLEOTIDE SEQUENCE [LARGE SCALE GENOMIC DNA]</scope>
    <source>
        <strain evidence="7">JCM 14546</strain>
    </source>
</reference>
<accession>A0ABP5F592</accession>
<gene>
    <name evidence="6" type="ORF">GCM10009755_26210</name>
</gene>
<keyword evidence="2" id="KW-0813">Transport</keyword>
<dbReference type="SUPFAM" id="SSF52540">
    <property type="entry name" value="P-loop containing nucleoside triphosphate hydrolases"/>
    <property type="match status" value="1"/>
</dbReference>
<dbReference type="InterPro" id="IPR003439">
    <property type="entry name" value="ABC_transporter-like_ATP-bd"/>
</dbReference>